<feature type="chain" id="PRO_5015110537" evidence="1">
    <location>
        <begin position="19"/>
        <end position="467"/>
    </location>
</feature>
<dbReference type="OrthoDB" id="617059at2"/>
<dbReference type="RefSeq" id="WP_106567955.1">
    <property type="nucleotide sequence ID" value="NZ_JAUVYL010000058.1"/>
</dbReference>
<dbReference type="Pfam" id="PF14356">
    <property type="entry name" value="DUF4403"/>
    <property type="match status" value="1"/>
</dbReference>
<dbReference type="Proteomes" id="UP000240708">
    <property type="component" value="Unassembled WGS sequence"/>
</dbReference>
<reference evidence="2 3" key="1">
    <citation type="submission" date="2018-03" db="EMBL/GenBank/DDBJ databases">
        <title>Genomic Encyclopedia of Archaeal and Bacterial Type Strains, Phase II (KMG-II): from individual species to whole genera.</title>
        <authorList>
            <person name="Goeker M."/>
        </authorList>
    </citation>
    <scope>NUCLEOTIDE SEQUENCE [LARGE SCALE GENOMIC DNA]</scope>
    <source>
        <strain evidence="2 3">DSM 28057</strain>
    </source>
</reference>
<accession>A0A2P8E0E5</accession>
<dbReference type="AlphaFoldDB" id="A0A2P8E0E5"/>
<evidence type="ECO:0000256" key="1">
    <source>
        <dbReference type="SAM" id="SignalP"/>
    </source>
</evidence>
<dbReference type="PROSITE" id="PS51257">
    <property type="entry name" value="PROKAR_LIPOPROTEIN"/>
    <property type="match status" value="1"/>
</dbReference>
<keyword evidence="1" id="KW-0732">Signal</keyword>
<dbReference type="EMBL" id="PYGF01000008">
    <property type="protein sequence ID" value="PSL02943.1"/>
    <property type="molecule type" value="Genomic_DNA"/>
</dbReference>
<evidence type="ECO:0000313" key="3">
    <source>
        <dbReference type="Proteomes" id="UP000240708"/>
    </source>
</evidence>
<evidence type="ECO:0000313" key="2">
    <source>
        <dbReference type="EMBL" id="PSL02943.1"/>
    </source>
</evidence>
<protein>
    <submittedName>
        <fullName evidence="2">Uncharacterized protein DUF4403</fullName>
    </submittedName>
</protein>
<feature type="signal peptide" evidence="1">
    <location>
        <begin position="1"/>
        <end position="18"/>
    </location>
</feature>
<name>A0A2P8E0E5_9BACT</name>
<organism evidence="2 3">
    <name type="scientific">Cecembia rubra</name>
    <dbReference type="NCBI Taxonomy" id="1485585"/>
    <lineage>
        <taxon>Bacteria</taxon>
        <taxon>Pseudomonadati</taxon>
        <taxon>Bacteroidota</taxon>
        <taxon>Cytophagia</taxon>
        <taxon>Cytophagales</taxon>
        <taxon>Cyclobacteriaceae</taxon>
        <taxon>Cecembia</taxon>
    </lineage>
</organism>
<gene>
    <name evidence="2" type="ORF">CLV48_10852</name>
</gene>
<dbReference type="InterPro" id="IPR025515">
    <property type="entry name" value="DUF4403"/>
</dbReference>
<comment type="caution">
    <text evidence="2">The sequence shown here is derived from an EMBL/GenBank/DDBJ whole genome shotgun (WGS) entry which is preliminary data.</text>
</comment>
<proteinExistence type="predicted"/>
<sequence length="467" mass="53005">MNFPIKFRAAFLILLALAASCKSIKPENPPKAPKQELPSSYSNINIPISIPLSYLEDNLNRQWKSILFSDKGLALGSGLFADLDVNRTGKISLKALGNNSIQVKIPMNLKGDLKMEKKVFGQVLSTALPFNENLSPEISFTPEIGNNWELNIRNLNIDNWGRSMKYNLLGFEIDLDPLIRGQLQRVMNNQFASSGLTRLDFKHMAEQTWQAFAAPYTVEQNGFQVHFYAKPEKLRIKQVISPDQKLLLFLGLEGEMFSSIGQRPLSQIRPLPGITENESTENVLDIGLPLIFRYKDLDNYLNASLEGQQIRLDKKTVLLPSKLQSSQYRDKTLLGMDFTAIRKGKNEVKGKMYFAGKPVFDPSKKQLKFEEIIFDVQTSNLPAKIGIRSKRRKIQNQIQKLAVLPLGGFLEQAERELQNQGYLETDFASMRVIRPNVQVEGIYSTAEDVRIYIRSKGAMDVRLKDFK</sequence>
<keyword evidence="3" id="KW-1185">Reference proteome</keyword>